<dbReference type="InterPro" id="IPR002347">
    <property type="entry name" value="SDR_fam"/>
</dbReference>
<dbReference type="SUPFAM" id="SSF51735">
    <property type="entry name" value="NAD(P)-binding Rossmann-fold domains"/>
    <property type="match status" value="1"/>
</dbReference>
<evidence type="ECO:0000313" key="3">
    <source>
        <dbReference type="EMBL" id="NMH75722.1"/>
    </source>
</evidence>
<evidence type="ECO:0000256" key="2">
    <source>
        <dbReference type="ARBA" id="ARBA00023002"/>
    </source>
</evidence>
<dbReference type="Proteomes" id="UP001296706">
    <property type="component" value="Unassembled WGS sequence"/>
</dbReference>
<keyword evidence="4" id="KW-1185">Reference proteome</keyword>
<evidence type="ECO:0000313" key="4">
    <source>
        <dbReference type="Proteomes" id="UP001296706"/>
    </source>
</evidence>
<dbReference type="Pfam" id="PF13561">
    <property type="entry name" value="adh_short_C2"/>
    <property type="match status" value="1"/>
</dbReference>
<dbReference type="PRINTS" id="PR00081">
    <property type="entry name" value="GDHRDH"/>
</dbReference>
<comment type="caution">
    <text evidence="3">The sequence shown here is derived from an EMBL/GenBank/DDBJ whole genome shotgun (WGS) entry which is preliminary data.</text>
</comment>
<dbReference type="PANTHER" id="PTHR43008:SF4">
    <property type="entry name" value="CHAIN DEHYDROGENASE, PUTATIVE (AFU_ORTHOLOGUE AFUA_4G08710)-RELATED"/>
    <property type="match status" value="1"/>
</dbReference>
<accession>A0ABX1R5Q1</accession>
<dbReference type="InterPro" id="IPR036291">
    <property type="entry name" value="NAD(P)-bd_dom_sf"/>
</dbReference>
<proteinExistence type="inferred from homology"/>
<dbReference type="Gene3D" id="3.40.50.720">
    <property type="entry name" value="NAD(P)-binding Rossmann-like Domain"/>
    <property type="match status" value="1"/>
</dbReference>
<gene>
    <name evidence="3" type="ORF">HF577_01170</name>
</gene>
<organism evidence="3 4">
    <name type="scientific">Pseudonocardia xinjiangensis</name>
    <dbReference type="NCBI Taxonomy" id="75289"/>
    <lineage>
        <taxon>Bacteria</taxon>
        <taxon>Bacillati</taxon>
        <taxon>Actinomycetota</taxon>
        <taxon>Actinomycetes</taxon>
        <taxon>Pseudonocardiales</taxon>
        <taxon>Pseudonocardiaceae</taxon>
        <taxon>Pseudonocardia</taxon>
    </lineage>
</organism>
<protein>
    <submittedName>
        <fullName evidence="3">SDR family oxidoreductase</fullName>
    </submittedName>
</protein>
<comment type="similarity">
    <text evidence="1">Belongs to the short-chain dehydrogenases/reductases (SDR) family.</text>
</comment>
<evidence type="ECO:0000256" key="1">
    <source>
        <dbReference type="ARBA" id="ARBA00006484"/>
    </source>
</evidence>
<reference evidence="3 4" key="1">
    <citation type="submission" date="2020-04" db="EMBL/GenBank/DDBJ databases">
        <authorList>
            <person name="Klaysubun C."/>
            <person name="Duangmal K."/>
            <person name="Lipun K."/>
        </authorList>
    </citation>
    <scope>NUCLEOTIDE SEQUENCE [LARGE SCALE GENOMIC DNA]</scope>
    <source>
        <strain evidence="3 4">JCM 11839</strain>
    </source>
</reference>
<dbReference type="EMBL" id="JAAXKY010000002">
    <property type="protein sequence ID" value="NMH75722.1"/>
    <property type="molecule type" value="Genomic_DNA"/>
</dbReference>
<keyword evidence="2" id="KW-0560">Oxidoreductase</keyword>
<sequence>MGSYAVTGSASGIGAAVTERLRAAGHSVIEVDLRDADVVADLGTPEGRAAAATGVLGRSGGVLDGAVLAAGIGPSPGPDRPRKIAQVNQLGTVELLTALRPALAASGDARAVVLGSNSATVTPGVPRRVLRALRTGKIDRAVRALRLFGPVAPNIAYAASKIAVTEWARRAAVTPAWAGAGIRLNVLAPGPVQTRLLDEDLANPVAARAFRAFPVPVGGVGDAGHLADWVMMMLSPAAAFLCGSVIVVDGGSEAWFRPGEWPRPVALRQVPRYLSRYRAFARSSR</sequence>
<name>A0ABX1R5Q1_9PSEU</name>
<dbReference type="RefSeq" id="WP_169393806.1">
    <property type="nucleotide sequence ID" value="NZ_BAAAJH010000038.1"/>
</dbReference>
<dbReference type="PANTHER" id="PTHR43008">
    <property type="entry name" value="BENZIL REDUCTASE"/>
    <property type="match status" value="1"/>
</dbReference>